<accession>A0A4Z0QZA8</accession>
<sequence length="76" mass="8518">LGCGTWAGSSVSENVTPLHLINIKRVAWHLGIPERKPVEPMTMGTDERVQSQNQPVDTQLVQEIVKQVMQHLNKMS</sequence>
<protein>
    <submittedName>
        <fullName evidence="2">Acetaldehyde dehydrogenase</fullName>
    </submittedName>
</protein>
<organism evidence="2 3">
    <name type="scientific">Desulfosporosinus fructosivorans</name>
    <dbReference type="NCBI Taxonomy" id="2018669"/>
    <lineage>
        <taxon>Bacteria</taxon>
        <taxon>Bacillati</taxon>
        <taxon>Bacillota</taxon>
        <taxon>Clostridia</taxon>
        <taxon>Eubacteriales</taxon>
        <taxon>Desulfitobacteriaceae</taxon>
        <taxon>Desulfosporosinus</taxon>
    </lineage>
</organism>
<name>A0A4Z0QZA8_9FIRM</name>
<dbReference type="Proteomes" id="UP000298460">
    <property type="component" value="Unassembled WGS sequence"/>
</dbReference>
<dbReference type="Gene3D" id="3.40.605.10">
    <property type="entry name" value="Aldehyde Dehydrogenase, Chain A, domain 1"/>
    <property type="match status" value="1"/>
</dbReference>
<keyword evidence="3" id="KW-1185">Reference proteome</keyword>
<evidence type="ECO:0000313" key="2">
    <source>
        <dbReference type="EMBL" id="TGE35415.1"/>
    </source>
</evidence>
<comment type="caution">
    <text evidence="2">The sequence shown here is derived from an EMBL/GenBank/DDBJ whole genome shotgun (WGS) entry which is preliminary data.</text>
</comment>
<dbReference type="EMBL" id="SPQQ01000014">
    <property type="protein sequence ID" value="TGE35415.1"/>
    <property type="molecule type" value="Genomic_DNA"/>
</dbReference>
<gene>
    <name evidence="2" type="ORF">E4K67_25045</name>
</gene>
<feature type="non-terminal residue" evidence="2">
    <location>
        <position position="1"/>
    </location>
</feature>
<reference evidence="2 3" key="1">
    <citation type="submission" date="2019-03" db="EMBL/GenBank/DDBJ databases">
        <title>Draft Genome Sequence of Desulfosporosinus fructosivorans Strain 63.6F, Isolated from Marine Sediment in the Baltic Sea.</title>
        <authorList>
            <person name="Hausmann B."/>
            <person name="Vandieken V."/>
            <person name="Pjevac P."/>
            <person name="Schreck K."/>
            <person name="Herbold C.W."/>
            <person name="Loy A."/>
        </authorList>
    </citation>
    <scope>NUCLEOTIDE SEQUENCE [LARGE SCALE GENOMIC DNA]</scope>
    <source>
        <strain evidence="2 3">63.6F</strain>
    </source>
</reference>
<dbReference type="InterPro" id="IPR016162">
    <property type="entry name" value="Ald_DH_N"/>
</dbReference>
<dbReference type="GO" id="GO:0016491">
    <property type="term" value="F:oxidoreductase activity"/>
    <property type="evidence" value="ECO:0007669"/>
    <property type="project" value="InterPro"/>
</dbReference>
<evidence type="ECO:0000256" key="1">
    <source>
        <dbReference type="SAM" id="MobiDB-lite"/>
    </source>
</evidence>
<dbReference type="AlphaFoldDB" id="A0A4Z0QZA8"/>
<proteinExistence type="predicted"/>
<evidence type="ECO:0000313" key="3">
    <source>
        <dbReference type="Proteomes" id="UP000298460"/>
    </source>
</evidence>
<feature type="region of interest" description="Disordered" evidence="1">
    <location>
        <begin position="37"/>
        <end position="56"/>
    </location>
</feature>